<reference evidence="4 5" key="1">
    <citation type="submission" date="2019-07" db="EMBL/GenBank/DDBJ databases">
        <title>Whole genome shotgun sequence of Rhizobium naphthalenivorans NBRC 107585.</title>
        <authorList>
            <person name="Hosoyama A."/>
            <person name="Uohara A."/>
            <person name="Ohji S."/>
            <person name="Ichikawa N."/>
        </authorList>
    </citation>
    <scope>NUCLEOTIDE SEQUENCE [LARGE SCALE GENOMIC DNA]</scope>
    <source>
        <strain evidence="4 5">NBRC 107585</strain>
    </source>
</reference>
<feature type="signal peptide" evidence="1">
    <location>
        <begin position="1"/>
        <end position="32"/>
    </location>
</feature>
<dbReference type="Gene3D" id="2.60.40.10">
    <property type="entry name" value="Immunoglobulins"/>
    <property type="match status" value="1"/>
</dbReference>
<dbReference type="EMBL" id="BJZP01000034">
    <property type="protein sequence ID" value="GEO87290.1"/>
    <property type="molecule type" value="Genomic_DNA"/>
</dbReference>
<feature type="domain" description="Sulphur oxidation protein SoxZ" evidence="2">
    <location>
        <begin position="191"/>
        <end position="278"/>
    </location>
</feature>
<feature type="domain" description="Ig-like SoxY" evidence="3">
    <location>
        <begin position="42"/>
        <end position="151"/>
    </location>
</feature>
<dbReference type="Pfam" id="PF13501">
    <property type="entry name" value="SoxY"/>
    <property type="match status" value="1"/>
</dbReference>
<dbReference type="InterPro" id="IPR014880">
    <property type="entry name" value="SoxZ_dom"/>
</dbReference>
<feature type="chain" id="PRO_5021722015" evidence="1">
    <location>
        <begin position="33"/>
        <end position="284"/>
    </location>
</feature>
<dbReference type="Proteomes" id="UP000321717">
    <property type="component" value="Unassembled WGS sequence"/>
</dbReference>
<dbReference type="InterPro" id="IPR032711">
    <property type="entry name" value="SoxY"/>
</dbReference>
<dbReference type="InterPro" id="IPR038162">
    <property type="entry name" value="SoxY_sf"/>
</dbReference>
<dbReference type="InterPro" id="IPR013783">
    <property type="entry name" value="Ig-like_fold"/>
</dbReference>
<name>A0A512HPI9_9HYPH</name>
<protein>
    <submittedName>
        <fullName evidence="4">Quinoprotein dehydrogenase-associated SoxYZ-like carrier</fullName>
    </submittedName>
</protein>
<evidence type="ECO:0000313" key="4">
    <source>
        <dbReference type="EMBL" id="GEO87290.1"/>
    </source>
</evidence>
<accession>A0A512HPI9</accession>
<evidence type="ECO:0000259" key="3">
    <source>
        <dbReference type="Pfam" id="PF13501"/>
    </source>
</evidence>
<dbReference type="RefSeq" id="WP_210245794.1">
    <property type="nucleotide sequence ID" value="NZ_BJZP01000034.1"/>
</dbReference>
<dbReference type="Gene3D" id="2.60.40.2470">
    <property type="entry name" value="SoxY domain"/>
    <property type="match status" value="1"/>
</dbReference>
<sequence>MPVRSEVIATKWGLILAMGLELTLTAASPALAEDQWPGIQMQLYGDRPVAGGEGMITLDAPYRSDNDARTVMGATLLAPAGRSIRDVSLILDQNPMPVSAVIHLSRPIARFAFEATLRVNGPTPVHVVTELDNGTLYAVEGFVKTSGQGACSAPPGSNPEAALATLGNMEIEIGSLRASGKSDLLTDLARLRNQQVSMSLKISHPSHSGMQMDQISLLFIPMRYVERVDIDLDGQRFADVTGSISLSENPEFTLSIPAASHVIDVTMTDTDGTVTRKSKTLTSY</sequence>
<evidence type="ECO:0000259" key="2">
    <source>
        <dbReference type="Pfam" id="PF08770"/>
    </source>
</evidence>
<dbReference type="Pfam" id="PF08770">
    <property type="entry name" value="SoxZ"/>
    <property type="match status" value="1"/>
</dbReference>
<dbReference type="InterPro" id="IPR030831">
    <property type="entry name" value="Fuse-rel_SoxYZ"/>
</dbReference>
<gene>
    <name evidence="4" type="ORF">RNA01_42220</name>
</gene>
<evidence type="ECO:0000313" key="5">
    <source>
        <dbReference type="Proteomes" id="UP000321717"/>
    </source>
</evidence>
<evidence type="ECO:0000256" key="1">
    <source>
        <dbReference type="SAM" id="SignalP"/>
    </source>
</evidence>
<dbReference type="AlphaFoldDB" id="A0A512HPI9"/>
<dbReference type="NCBIfam" id="TIGR04557">
    <property type="entry name" value="fuse_rel_SoxYZ"/>
    <property type="match status" value="1"/>
</dbReference>
<comment type="caution">
    <text evidence="4">The sequence shown here is derived from an EMBL/GenBank/DDBJ whole genome shotgun (WGS) entry which is preliminary data.</text>
</comment>
<dbReference type="SUPFAM" id="SSF81296">
    <property type="entry name" value="E set domains"/>
    <property type="match status" value="1"/>
</dbReference>
<keyword evidence="5" id="KW-1185">Reference proteome</keyword>
<dbReference type="InterPro" id="IPR014756">
    <property type="entry name" value="Ig_E-set"/>
</dbReference>
<organism evidence="4 5">
    <name type="scientific">Ciceribacter naphthalenivorans</name>
    <dbReference type="NCBI Taxonomy" id="1118451"/>
    <lineage>
        <taxon>Bacteria</taxon>
        <taxon>Pseudomonadati</taxon>
        <taxon>Pseudomonadota</taxon>
        <taxon>Alphaproteobacteria</taxon>
        <taxon>Hyphomicrobiales</taxon>
        <taxon>Rhizobiaceae</taxon>
        <taxon>Ciceribacter</taxon>
    </lineage>
</organism>
<keyword evidence="1" id="KW-0732">Signal</keyword>
<proteinExistence type="predicted"/>